<protein>
    <submittedName>
        <fullName evidence="2">Uncharacterized protein</fullName>
    </submittedName>
</protein>
<evidence type="ECO:0000313" key="2">
    <source>
        <dbReference type="EMBL" id="ELZ32685.1"/>
    </source>
</evidence>
<gene>
    <name evidence="2" type="ORF">C473_08282</name>
</gene>
<dbReference type="AlphaFoldDB" id="M0DB16"/>
<feature type="compositionally biased region" description="Basic and acidic residues" evidence="1">
    <location>
        <begin position="49"/>
        <end position="63"/>
    </location>
</feature>
<dbReference type="EMBL" id="AOIW01000050">
    <property type="protein sequence ID" value="ELZ32685.1"/>
    <property type="molecule type" value="Genomic_DNA"/>
</dbReference>
<accession>M0DB16</accession>
<sequence>MAFRSRKSSSGHSNAGLKTCGRTSFSRGTSTENSTARKQSNVSVRRKSRERERKVVEKDVDWF</sequence>
<evidence type="ECO:0000313" key="3">
    <source>
        <dbReference type="Proteomes" id="UP000011572"/>
    </source>
</evidence>
<dbReference type="Proteomes" id="UP000011572">
    <property type="component" value="Unassembled WGS sequence"/>
</dbReference>
<organism evidence="2 3">
    <name type="scientific">Halorubrum distributum JCM 10247</name>
    <dbReference type="NCBI Taxonomy" id="1227486"/>
    <lineage>
        <taxon>Archaea</taxon>
        <taxon>Methanobacteriati</taxon>
        <taxon>Methanobacteriota</taxon>
        <taxon>Stenosarchaea group</taxon>
        <taxon>Halobacteria</taxon>
        <taxon>Halobacteriales</taxon>
        <taxon>Haloferacaceae</taxon>
        <taxon>Halorubrum</taxon>
        <taxon>Halorubrum distributum group</taxon>
    </lineage>
</organism>
<reference evidence="2 3" key="1">
    <citation type="journal article" date="2014" name="PLoS Genet.">
        <title>Phylogenetically driven sequencing of extremely halophilic archaea reveals strategies for static and dynamic osmo-response.</title>
        <authorList>
            <person name="Becker E.A."/>
            <person name="Seitzer P.M."/>
            <person name="Tritt A."/>
            <person name="Larsen D."/>
            <person name="Krusor M."/>
            <person name="Yao A.I."/>
            <person name="Wu D."/>
            <person name="Madern D."/>
            <person name="Eisen J.A."/>
            <person name="Darling A.E."/>
            <person name="Facciotti M.T."/>
        </authorList>
    </citation>
    <scope>NUCLEOTIDE SEQUENCE [LARGE SCALE GENOMIC DNA]</scope>
    <source>
        <strain evidence="2 3">JCM 10247</strain>
    </source>
</reference>
<feature type="compositionally biased region" description="Polar residues" evidence="1">
    <location>
        <begin position="21"/>
        <end position="41"/>
    </location>
</feature>
<feature type="region of interest" description="Disordered" evidence="1">
    <location>
        <begin position="1"/>
        <end position="63"/>
    </location>
</feature>
<comment type="caution">
    <text evidence="2">The sequence shown here is derived from an EMBL/GenBank/DDBJ whole genome shotgun (WGS) entry which is preliminary data.</text>
</comment>
<evidence type="ECO:0000256" key="1">
    <source>
        <dbReference type="SAM" id="MobiDB-lite"/>
    </source>
</evidence>
<proteinExistence type="predicted"/>
<name>M0DB16_9EURY</name>